<accession>A0A2C9VYJ3</accession>
<evidence type="ECO:0000256" key="5">
    <source>
        <dbReference type="ARBA" id="ARBA00022989"/>
    </source>
</evidence>
<dbReference type="InterPro" id="IPR012552">
    <property type="entry name" value="DVL"/>
</dbReference>
<keyword evidence="4" id="KW-0812">Transmembrane</keyword>
<dbReference type="PANTHER" id="PTHR47855">
    <property type="entry name" value="OS01G0525701 PROTEIN"/>
    <property type="match status" value="1"/>
</dbReference>
<evidence type="ECO:0000256" key="7">
    <source>
        <dbReference type="ARBA" id="ARBA00024340"/>
    </source>
</evidence>
<evidence type="ECO:0000256" key="1">
    <source>
        <dbReference type="ARBA" id="ARBA00004162"/>
    </source>
</evidence>
<dbReference type="EMBL" id="CM004391">
    <property type="protein sequence ID" value="OAY50480.1"/>
    <property type="molecule type" value="Genomic_DNA"/>
</dbReference>
<evidence type="ECO:0000313" key="9">
    <source>
        <dbReference type="Proteomes" id="UP000091857"/>
    </source>
</evidence>
<organism evidence="8 9">
    <name type="scientific">Manihot esculenta</name>
    <name type="common">Cassava</name>
    <name type="synonym">Jatropha manihot</name>
    <dbReference type="NCBI Taxonomy" id="3983"/>
    <lineage>
        <taxon>Eukaryota</taxon>
        <taxon>Viridiplantae</taxon>
        <taxon>Streptophyta</taxon>
        <taxon>Embryophyta</taxon>
        <taxon>Tracheophyta</taxon>
        <taxon>Spermatophyta</taxon>
        <taxon>Magnoliopsida</taxon>
        <taxon>eudicotyledons</taxon>
        <taxon>Gunneridae</taxon>
        <taxon>Pentapetalae</taxon>
        <taxon>rosids</taxon>
        <taxon>fabids</taxon>
        <taxon>Malpighiales</taxon>
        <taxon>Euphorbiaceae</taxon>
        <taxon>Crotonoideae</taxon>
        <taxon>Manihoteae</taxon>
        <taxon>Manihot</taxon>
    </lineage>
</organism>
<comment type="caution">
    <text evidence="8">The sequence shown here is derived from an EMBL/GenBank/DDBJ whole genome shotgun (WGS) entry which is preliminary data.</text>
</comment>
<dbReference type="GO" id="GO:0048367">
    <property type="term" value="P:shoot system development"/>
    <property type="evidence" value="ECO:0007669"/>
    <property type="project" value="UniProtKB-ARBA"/>
</dbReference>
<keyword evidence="5" id="KW-1133">Transmembrane helix</keyword>
<name>A0A2C9VYJ3_MANES</name>
<dbReference type="Proteomes" id="UP000091857">
    <property type="component" value="Chromosome 5"/>
</dbReference>
<keyword evidence="3" id="KW-1003">Cell membrane</keyword>
<comment type="subcellular location">
    <subcellularLocation>
        <location evidence="1">Cell membrane</location>
        <topology evidence="1">Single-pass membrane protein</topology>
    </subcellularLocation>
</comment>
<dbReference type="AlphaFoldDB" id="A0A2C9VYJ3"/>
<keyword evidence="2" id="KW-0217">Developmental protein</keyword>
<evidence type="ECO:0000256" key="6">
    <source>
        <dbReference type="ARBA" id="ARBA00023136"/>
    </source>
</evidence>
<proteinExistence type="inferred from homology"/>
<comment type="similarity">
    <text evidence="7">Belongs to the DVL/RTFL small polypeptides family.</text>
</comment>
<dbReference type="InterPro" id="IPR052153">
    <property type="entry name" value="DVL/RTFL_small_peptides"/>
</dbReference>
<dbReference type="Gramene" id="Manes.05G139100.1.v8.1">
    <property type="protein sequence ID" value="Manes.05G139100.1.v8.1.CDS.1"/>
    <property type="gene ID" value="Manes.05G139100.v8.1"/>
</dbReference>
<dbReference type="PANTHER" id="PTHR47855:SF6">
    <property type="entry name" value="ROTUNDIFOLIA LIKE 8"/>
    <property type="match status" value="1"/>
</dbReference>
<sequence>MRSSTVADSKKRLSCNKRISGFLREGRGRLYLIRRCVVMLLCWSD</sequence>
<dbReference type="Pfam" id="PF08137">
    <property type="entry name" value="DVL"/>
    <property type="match status" value="1"/>
</dbReference>
<evidence type="ECO:0000313" key="8">
    <source>
        <dbReference type="EMBL" id="OAY50480.1"/>
    </source>
</evidence>
<protein>
    <submittedName>
        <fullName evidence="8">Uncharacterized protein</fullName>
    </submittedName>
</protein>
<evidence type="ECO:0000256" key="3">
    <source>
        <dbReference type="ARBA" id="ARBA00022475"/>
    </source>
</evidence>
<reference evidence="9" key="1">
    <citation type="journal article" date="2016" name="Nat. Biotechnol.">
        <title>Sequencing wild and cultivated cassava and related species reveals extensive interspecific hybridization and genetic diversity.</title>
        <authorList>
            <person name="Bredeson J.V."/>
            <person name="Lyons J.B."/>
            <person name="Prochnik S.E."/>
            <person name="Wu G.A."/>
            <person name="Ha C.M."/>
            <person name="Edsinger-Gonzales E."/>
            <person name="Grimwood J."/>
            <person name="Schmutz J."/>
            <person name="Rabbi I.Y."/>
            <person name="Egesi C."/>
            <person name="Nauluvula P."/>
            <person name="Lebot V."/>
            <person name="Ndunguru J."/>
            <person name="Mkamilo G."/>
            <person name="Bart R.S."/>
            <person name="Setter T.L."/>
            <person name="Gleadow R.M."/>
            <person name="Kulakow P."/>
            <person name="Ferguson M.E."/>
            <person name="Rounsley S."/>
            <person name="Rokhsar D.S."/>
        </authorList>
    </citation>
    <scope>NUCLEOTIDE SEQUENCE [LARGE SCALE GENOMIC DNA]</scope>
    <source>
        <strain evidence="9">cv. AM560-2</strain>
    </source>
</reference>
<dbReference type="GO" id="GO:0008285">
    <property type="term" value="P:negative regulation of cell population proliferation"/>
    <property type="evidence" value="ECO:0007669"/>
    <property type="project" value="InterPro"/>
</dbReference>
<gene>
    <name evidence="8" type="ORF">MANES_05G139100v8</name>
</gene>
<evidence type="ECO:0000256" key="2">
    <source>
        <dbReference type="ARBA" id="ARBA00022473"/>
    </source>
</evidence>
<dbReference type="GO" id="GO:0005886">
    <property type="term" value="C:plasma membrane"/>
    <property type="evidence" value="ECO:0007669"/>
    <property type="project" value="UniProtKB-SubCell"/>
</dbReference>
<keyword evidence="6" id="KW-0472">Membrane</keyword>
<evidence type="ECO:0000256" key="4">
    <source>
        <dbReference type="ARBA" id="ARBA00022692"/>
    </source>
</evidence>
<keyword evidence="9" id="KW-1185">Reference proteome</keyword>